<feature type="compositionally biased region" description="Polar residues" evidence="3">
    <location>
        <begin position="173"/>
        <end position="183"/>
    </location>
</feature>
<evidence type="ECO:0000256" key="2">
    <source>
        <dbReference type="ARBA" id="ARBA00023242"/>
    </source>
</evidence>
<gene>
    <name evidence="5" type="ORF">MKW94_017686</name>
</gene>
<keyword evidence="2" id="KW-0539">Nucleus</keyword>
<dbReference type="FunFam" id="1.10.20.10:FF:000038">
    <property type="entry name" value="dr1-associated corepressor homolog"/>
    <property type="match status" value="1"/>
</dbReference>
<evidence type="ECO:0000256" key="1">
    <source>
        <dbReference type="ARBA" id="ARBA00004123"/>
    </source>
</evidence>
<evidence type="ECO:0000259" key="4">
    <source>
        <dbReference type="Pfam" id="PF00808"/>
    </source>
</evidence>
<dbReference type="EMBL" id="JAJJMA010085078">
    <property type="protein sequence ID" value="MCL7028938.1"/>
    <property type="molecule type" value="Genomic_DNA"/>
</dbReference>
<dbReference type="Proteomes" id="UP001177140">
    <property type="component" value="Unassembled WGS sequence"/>
</dbReference>
<dbReference type="CDD" id="cd22906">
    <property type="entry name" value="HFD_DRAP1"/>
    <property type="match status" value="1"/>
</dbReference>
<feature type="region of interest" description="Disordered" evidence="3">
    <location>
        <begin position="240"/>
        <end position="297"/>
    </location>
</feature>
<dbReference type="GO" id="GO:0016251">
    <property type="term" value="F:RNA polymerase II general transcription initiation factor activity"/>
    <property type="evidence" value="ECO:0007669"/>
    <property type="project" value="TreeGrafter"/>
</dbReference>
<sequence length="297" mass="32863">MRKKLDTRFPASRIKKIMQADEDVGKIALAVPLLVSKALELFLQDLCDRTYDVTVRRGAKTMSSLHLKQCVQSFNVFDFLKEIVSKVPDFGGSDAGGEDRASKRRKTAVDEDIDSEEEGKRTKISHETGHNSSCGRGRGRSRGRGRGRGRPAVDRESIQLEKCEGDPDMSPPRDNQNPETVSPDNGIEPKELVDNMTTIGNTSDTEFRNFDLNVVVDESGTHELIKSDSGTKAAAYAAAASTSGLSSSAEPPPEIKQHEEYPGWSVSDMDKMSIDPLQLAQLNNKRLDEEEDYDEEE</sequence>
<organism evidence="5 6">
    <name type="scientific">Papaver nudicaule</name>
    <name type="common">Iceland poppy</name>
    <dbReference type="NCBI Taxonomy" id="74823"/>
    <lineage>
        <taxon>Eukaryota</taxon>
        <taxon>Viridiplantae</taxon>
        <taxon>Streptophyta</taxon>
        <taxon>Embryophyta</taxon>
        <taxon>Tracheophyta</taxon>
        <taxon>Spermatophyta</taxon>
        <taxon>Magnoliopsida</taxon>
        <taxon>Ranunculales</taxon>
        <taxon>Papaveraceae</taxon>
        <taxon>Papaveroideae</taxon>
        <taxon>Papaver</taxon>
    </lineage>
</organism>
<dbReference type="Gene3D" id="1.10.20.10">
    <property type="entry name" value="Histone, subunit A"/>
    <property type="match status" value="1"/>
</dbReference>
<protein>
    <recommendedName>
        <fullName evidence="4">Transcription factor CBF/NF-Y/archaeal histone domain-containing protein</fullName>
    </recommendedName>
</protein>
<dbReference type="InterPro" id="IPR003958">
    <property type="entry name" value="CBFA_NFYB_domain"/>
</dbReference>
<name>A0AA41V912_PAPNU</name>
<feature type="compositionally biased region" description="Basic and acidic residues" evidence="3">
    <location>
        <begin position="151"/>
        <end position="165"/>
    </location>
</feature>
<keyword evidence="6" id="KW-1185">Reference proteome</keyword>
<dbReference type="AlphaFoldDB" id="A0AA41V912"/>
<reference evidence="5" key="1">
    <citation type="submission" date="2022-03" db="EMBL/GenBank/DDBJ databases">
        <title>A functionally conserved STORR gene fusion in Papaver species that diverged 16.8 million years ago.</title>
        <authorList>
            <person name="Catania T."/>
        </authorList>
    </citation>
    <scope>NUCLEOTIDE SEQUENCE</scope>
    <source>
        <strain evidence="5">S-191538</strain>
    </source>
</reference>
<dbReference type="Pfam" id="PF00808">
    <property type="entry name" value="CBFD_NFYB_HMF"/>
    <property type="match status" value="1"/>
</dbReference>
<dbReference type="GO" id="GO:0005634">
    <property type="term" value="C:nucleus"/>
    <property type="evidence" value="ECO:0007669"/>
    <property type="project" value="UniProtKB-SubCell"/>
</dbReference>
<feature type="domain" description="Transcription factor CBF/NF-Y/archaeal histone" evidence="4">
    <location>
        <begin position="8"/>
        <end position="71"/>
    </location>
</feature>
<dbReference type="SUPFAM" id="SSF47113">
    <property type="entry name" value="Histone-fold"/>
    <property type="match status" value="1"/>
</dbReference>
<accession>A0AA41V912</accession>
<dbReference type="GO" id="GO:0046982">
    <property type="term" value="F:protein heterodimerization activity"/>
    <property type="evidence" value="ECO:0007669"/>
    <property type="project" value="InterPro"/>
</dbReference>
<feature type="compositionally biased region" description="Basic residues" evidence="3">
    <location>
        <begin position="137"/>
        <end position="149"/>
    </location>
</feature>
<feature type="compositionally biased region" description="Basic and acidic residues" evidence="3">
    <location>
        <begin position="118"/>
        <end position="129"/>
    </location>
</feature>
<proteinExistence type="predicted"/>
<feature type="region of interest" description="Disordered" evidence="3">
    <location>
        <begin position="90"/>
        <end position="190"/>
    </location>
</feature>
<evidence type="ECO:0000313" key="6">
    <source>
        <dbReference type="Proteomes" id="UP001177140"/>
    </source>
</evidence>
<dbReference type="GO" id="GO:0001046">
    <property type="term" value="F:core promoter sequence-specific DNA binding"/>
    <property type="evidence" value="ECO:0007669"/>
    <property type="project" value="TreeGrafter"/>
</dbReference>
<feature type="compositionally biased region" description="Low complexity" evidence="3">
    <location>
        <begin position="240"/>
        <end position="249"/>
    </location>
</feature>
<comment type="subcellular location">
    <subcellularLocation>
        <location evidence="1">Nucleus</location>
    </subcellularLocation>
</comment>
<comment type="caution">
    <text evidence="5">The sequence shown here is derived from an EMBL/GenBank/DDBJ whole genome shotgun (WGS) entry which is preliminary data.</text>
</comment>
<dbReference type="PANTHER" id="PTHR10252">
    <property type="entry name" value="HISTONE-LIKE TRANSCRIPTION FACTOR CCAAT-RELATED"/>
    <property type="match status" value="1"/>
</dbReference>
<dbReference type="PANTHER" id="PTHR10252:SF5">
    <property type="entry name" value="DR1-ASSOCIATED COREPRESSOR"/>
    <property type="match status" value="1"/>
</dbReference>
<evidence type="ECO:0000256" key="3">
    <source>
        <dbReference type="SAM" id="MobiDB-lite"/>
    </source>
</evidence>
<evidence type="ECO:0000313" key="5">
    <source>
        <dbReference type="EMBL" id="MCL7028938.1"/>
    </source>
</evidence>
<dbReference type="InterPro" id="IPR009072">
    <property type="entry name" value="Histone-fold"/>
</dbReference>
<dbReference type="InterPro" id="IPR050568">
    <property type="entry name" value="Transcr_DNA_Rep_Reg"/>
</dbReference>